<gene>
    <name evidence="2" type="ORF">ASPSYDRAFT_43432</name>
</gene>
<feature type="region of interest" description="Disordered" evidence="1">
    <location>
        <begin position="317"/>
        <end position="338"/>
    </location>
</feature>
<evidence type="ECO:0000256" key="1">
    <source>
        <dbReference type="SAM" id="MobiDB-lite"/>
    </source>
</evidence>
<evidence type="ECO:0000313" key="2">
    <source>
        <dbReference type="EMBL" id="OJJ61514.1"/>
    </source>
</evidence>
<dbReference type="VEuPathDB" id="FungiDB:ASPSYDRAFT_43432"/>
<sequence>MTLTSETIWESLPRYPVPDELERALASRETQKPEDNTTTALLNAALAADRKTFTEAADKLFSSEPTIHILAPIMKAMMVALSGVRRQVNHDTRVNCHILGKDLLRRVMRWETGKAREVVLHHTLAVAALTGNVDIAQPILAEDNDNAVAFHEFPIYAAVKAAAIPEKKGNAEVVLARLVGSLCAREHKEDVAYVASLLGLELGSASDLVLARVHVEAHKAGIITEALEINRQLGCNTEVAAILVPAFRKFVGEGVEIDLTSPTDAFANKAVEVYSAWSVTQCRTIFNDRNFAAGNGTPSMLRTCISCRIRAGVGMHDKNEEDKDTDSDATVQEDRAEI</sequence>
<dbReference type="OrthoDB" id="4501061at2759"/>
<proteinExistence type="predicted"/>
<dbReference type="AlphaFoldDB" id="A0A1L9TQ05"/>
<accession>A0A1L9TQ05</accession>
<dbReference type="EMBL" id="KV878584">
    <property type="protein sequence ID" value="OJJ61514.1"/>
    <property type="molecule type" value="Genomic_DNA"/>
</dbReference>
<evidence type="ECO:0000313" key="3">
    <source>
        <dbReference type="Proteomes" id="UP000184356"/>
    </source>
</evidence>
<protein>
    <submittedName>
        <fullName evidence="2">Uncharacterized protein</fullName>
    </submittedName>
</protein>
<dbReference type="RefSeq" id="XP_040705320.1">
    <property type="nucleotide sequence ID" value="XM_040846648.1"/>
</dbReference>
<dbReference type="Proteomes" id="UP000184356">
    <property type="component" value="Unassembled WGS sequence"/>
</dbReference>
<organism evidence="2 3">
    <name type="scientific">Aspergillus sydowii CBS 593.65</name>
    <dbReference type="NCBI Taxonomy" id="1036612"/>
    <lineage>
        <taxon>Eukaryota</taxon>
        <taxon>Fungi</taxon>
        <taxon>Dikarya</taxon>
        <taxon>Ascomycota</taxon>
        <taxon>Pezizomycotina</taxon>
        <taxon>Eurotiomycetes</taxon>
        <taxon>Eurotiomycetidae</taxon>
        <taxon>Eurotiales</taxon>
        <taxon>Aspergillaceae</taxon>
        <taxon>Aspergillus</taxon>
        <taxon>Aspergillus subgen. Nidulantes</taxon>
    </lineage>
</organism>
<name>A0A1L9TQ05_9EURO</name>
<reference evidence="3" key="1">
    <citation type="journal article" date="2017" name="Genome Biol.">
        <title>Comparative genomics reveals high biological diversity and specific adaptations in the industrially and medically important fungal genus Aspergillus.</title>
        <authorList>
            <person name="de Vries R.P."/>
            <person name="Riley R."/>
            <person name="Wiebenga A."/>
            <person name="Aguilar-Osorio G."/>
            <person name="Amillis S."/>
            <person name="Uchima C.A."/>
            <person name="Anderluh G."/>
            <person name="Asadollahi M."/>
            <person name="Askin M."/>
            <person name="Barry K."/>
            <person name="Battaglia E."/>
            <person name="Bayram O."/>
            <person name="Benocci T."/>
            <person name="Braus-Stromeyer S.A."/>
            <person name="Caldana C."/>
            <person name="Canovas D."/>
            <person name="Cerqueira G.C."/>
            <person name="Chen F."/>
            <person name="Chen W."/>
            <person name="Choi C."/>
            <person name="Clum A."/>
            <person name="Dos Santos R.A."/>
            <person name="Damasio A.R."/>
            <person name="Diallinas G."/>
            <person name="Emri T."/>
            <person name="Fekete E."/>
            <person name="Flipphi M."/>
            <person name="Freyberg S."/>
            <person name="Gallo A."/>
            <person name="Gournas C."/>
            <person name="Habgood R."/>
            <person name="Hainaut M."/>
            <person name="Harispe M.L."/>
            <person name="Henrissat B."/>
            <person name="Hilden K.S."/>
            <person name="Hope R."/>
            <person name="Hossain A."/>
            <person name="Karabika E."/>
            <person name="Karaffa L."/>
            <person name="Karanyi Z."/>
            <person name="Krasevec N."/>
            <person name="Kuo A."/>
            <person name="Kusch H."/>
            <person name="LaButti K."/>
            <person name="Lagendijk E.L."/>
            <person name="Lapidus A."/>
            <person name="Levasseur A."/>
            <person name="Lindquist E."/>
            <person name="Lipzen A."/>
            <person name="Logrieco A.F."/>
            <person name="MacCabe A."/>
            <person name="Maekelae M.R."/>
            <person name="Malavazi I."/>
            <person name="Melin P."/>
            <person name="Meyer V."/>
            <person name="Mielnichuk N."/>
            <person name="Miskei M."/>
            <person name="Molnar A.P."/>
            <person name="Mule G."/>
            <person name="Ngan C.Y."/>
            <person name="Orejas M."/>
            <person name="Orosz E."/>
            <person name="Ouedraogo J.P."/>
            <person name="Overkamp K.M."/>
            <person name="Park H.-S."/>
            <person name="Perrone G."/>
            <person name="Piumi F."/>
            <person name="Punt P.J."/>
            <person name="Ram A.F."/>
            <person name="Ramon A."/>
            <person name="Rauscher S."/>
            <person name="Record E."/>
            <person name="Riano-Pachon D.M."/>
            <person name="Robert V."/>
            <person name="Roehrig J."/>
            <person name="Ruller R."/>
            <person name="Salamov A."/>
            <person name="Salih N.S."/>
            <person name="Samson R.A."/>
            <person name="Sandor E."/>
            <person name="Sanguinetti M."/>
            <person name="Schuetze T."/>
            <person name="Sepcic K."/>
            <person name="Shelest E."/>
            <person name="Sherlock G."/>
            <person name="Sophianopoulou V."/>
            <person name="Squina F.M."/>
            <person name="Sun H."/>
            <person name="Susca A."/>
            <person name="Todd R.B."/>
            <person name="Tsang A."/>
            <person name="Unkles S.E."/>
            <person name="van de Wiele N."/>
            <person name="van Rossen-Uffink D."/>
            <person name="Oliveira J.V."/>
            <person name="Vesth T.C."/>
            <person name="Visser J."/>
            <person name="Yu J.-H."/>
            <person name="Zhou M."/>
            <person name="Andersen M.R."/>
            <person name="Archer D.B."/>
            <person name="Baker S.E."/>
            <person name="Benoit I."/>
            <person name="Brakhage A.A."/>
            <person name="Braus G.H."/>
            <person name="Fischer R."/>
            <person name="Frisvad J.C."/>
            <person name="Goldman G.H."/>
            <person name="Houbraken J."/>
            <person name="Oakley B."/>
            <person name="Pocsi I."/>
            <person name="Scazzocchio C."/>
            <person name="Seiboth B."/>
            <person name="vanKuyk P.A."/>
            <person name="Wortman J."/>
            <person name="Dyer P.S."/>
            <person name="Grigoriev I.V."/>
        </authorList>
    </citation>
    <scope>NUCLEOTIDE SEQUENCE [LARGE SCALE GENOMIC DNA]</scope>
    <source>
        <strain evidence="3">CBS 593.65</strain>
    </source>
</reference>
<keyword evidence="3" id="KW-1185">Reference proteome</keyword>
<dbReference type="GeneID" id="63762721"/>